<dbReference type="InterPro" id="IPR023286">
    <property type="entry name" value="ABATE_dom_sf"/>
</dbReference>
<keyword evidence="3" id="KW-1185">Reference proteome</keyword>
<reference evidence="3" key="1">
    <citation type="journal article" date="2019" name="Int. J. Syst. Evol. Microbiol.">
        <title>The Global Catalogue of Microorganisms (GCM) 10K type strain sequencing project: providing services to taxonomists for standard genome sequencing and annotation.</title>
        <authorList>
            <consortium name="The Broad Institute Genomics Platform"/>
            <consortium name="The Broad Institute Genome Sequencing Center for Infectious Disease"/>
            <person name="Wu L."/>
            <person name="Ma J."/>
        </authorList>
    </citation>
    <scope>NUCLEOTIDE SEQUENCE [LARGE SCALE GENOMIC DNA]</scope>
    <source>
        <strain evidence="3">NBRC 108894</strain>
    </source>
</reference>
<sequence>MTLSIDFIDRASGVGVWLAGRFDRLAPATGRDAADAEALSAAIERLVVATADETTRHADDVDTVNLFAATPDVPPALEGGHRRAGAATVRVSQALSSIARDAVAILAAADGRIRRCAGCGRVFHDDSRTGNRRWCSMLTCGNRAKVAAFRARTRSAQST</sequence>
<name>A0ABQ6K4Q6_9MICO</name>
<accession>A0ABQ6K4Q6</accession>
<dbReference type="Pfam" id="PF11706">
    <property type="entry name" value="zf-CGNR"/>
    <property type="match status" value="1"/>
</dbReference>
<feature type="domain" description="Zinc finger CGNR" evidence="1">
    <location>
        <begin position="112"/>
        <end position="152"/>
    </location>
</feature>
<dbReference type="PANTHER" id="PTHR35525">
    <property type="entry name" value="BLL6575 PROTEIN"/>
    <property type="match status" value="1"/>
</dbReference>
<dbReference type="Gene3D" id="1.10.3300.10">
    <property type="entry name" value="Jann2411-like domain"/>
    <property type="match status" value="1"/>
</dbReference>
<protein>
    <recommendedName>
        <fullName evidence="1">Zinc finger CGNR domain-containing protein</fullName>
    </recommendedName>
</protein>
<proteinExistence type="predicted"/>
<dbReference type="InterPro" id="IPR021005">
    <property type="entry name" value="Znf_CGNR"/>
</dbReference>
<dbReference type="SUPFAM" id="SSF160904">
    <property type="entry name" value="Jann2411-like"/>
    <property type="match status" value="1"/>
</dbReference>
<evidence type="ECO:0000259" key="1">
    <source>
        <dbReference type="Pfam" id="PF11706"/>
    </source>
</evidence>
<gene>
    <name evidence="2" type="ORF">GCM10025881_24340</name>
</gene>
<evidence type="ECO:0000313" key="3">
    <source>
        <dbReference type="Proteomes" id="UP001157034"/>
    </source>
</evidence>
<dbReference type="PANTHER" id="PTHR35525:SF3">
    <property type="entry name" value="BLL6575 PROTEIN"/>
    <property type="match status" value="1"/>
</dbReference>
<dbReference type="RefSeq" id="WP_284254351.1">
    <property type="nucleotide sequence ID" value="NZ_BAAAQO010000002.1"/>
</dbReference>
<dbReference type="InterPro" id="IPR010852">
    <property type="entry name" value="ABATE"/>
</dbReference>
<comment type="caution">
    <text evidence="2">The sequence shown here is derived from an EMBL/GenBank/DDBJ whole genome shotgun (WGS) entry which is preliminary data.</text>
</comment>
<dbReference type="Proteomes" id="UP001157034">
    <property type="component" value="Unassembled WGS sequence"/>
</dbReference>
<dbReference type="EMBL" id="BSVB01000001">
    <property type="protein sequence ID" value="GMA95610.1"/>
    <property type="molecule type" value="Genomic_DNA"/>
</dbReference>
<evidence type="ECO:0000313" key="2">
    <source>
        <dbReference type="EMBL" id="GMA95610.1"/>
    </source>
</evidence>
<organism evidence="2 3">
    <name type="scientific">Pseudolysinimonas kribbensis</name>
    <dbReference type="NCBI Taxonomy" id="433641"/>
    <lineage>
        <taxon>Bacteria</taxon>
        <taxon>Bacillati</taxon>
        <taxon>Actinomycetota</taxon>
        <taxon>Actinomycetes</taxon>
        <taxon>Micrococcales</taxon>
        <taxon>Microbacteriaceae</taxon>
        <taxon>Pseudolysinimonas</taxon>
    </lineage>
</organism>
<dbReference type="Pfam" id="PF07336">
    <property type="entry name" value="ABATE"/>
    <property type="match status" value="1"/>
</dbReference>